<sequence length="269" mass="30554">MDKTTEGFTGASISAEEDPKLPPSGAGPHNQTGRFRTSKGEGLFVDSKKAFTEEGFQEEGFLFDPANYSEGEHDEMLKEFFETSAPSTAKRSDGIRWIRVISASYKEEGLTNEEELTTDWKKLKNSGKMIDFDAIKQLAIRHRYLGGNWFSFFDTGEEIDNAWEKIAKATVRDELGTHAKVTPCEDTKEAKARKRHVISVYTKDFTDKDDVMKVEAKLRKLGFRKPIDFKPRVYATLGIYSKNQWGLSPSIYVSNWDPKKVAVNIQDRT</sequence>
<evidence type="ECO:0000256" key="1">
    <source>
        <dbReference type="ARBA" id="ARBA00010568"/>
    </source>
</evidence>
<dbReference type="OMA" id="RWIRVIS"/>
<dbReference type="EnsemblMetazoa" id="XM_038215627.1">
    <property type="protein sequence ID" value="XP_038071555.1"/>
    <property type="gene ID" value="LOC119740357"/>
</dbReference>
<dbReference type="OrthoDB" id="10067381at2759"/>
<reference evidence="3" key="1">
    <citation type="submission" date="2022-11" db="UniProtKB">
        <authorList>
            <consortium name="EnsemblMetazoa"/>
        </authorList>
    </citation>
    <scope>IDENTIFICATION</scope>
</reference>
<dbReference type="InterPro" id="IPR015034">
    <property type="entry name" value="Bles03"/>
</dbReference>
<organism evidence="3 4">
    <name type="scientific">Patiria miniata</name>
    <name type="common">Bat star</name>
    <name type="synonym">Asterina miniata</name>
    <dbReference type="NCBI Taxonomy" id="46514"/>
    <lineage>
        <taxon>Eukaryota</taxon>
        <taxon>Metazoa</taxon>
        <taxon>Echinodermata</taxon>
        <taxon>Eleutherozoa</taxon>
        <taxon>Asterozoa</taxon>
        <taxon>Asteroidea</taxon>
        <taxon>Valvatacea</taxon>
        <taxon>Valvatida</taxon>
        <taxon>Asterinidae</taxon>
        <taxon>Patiria</taxon>
    </lineage>
</organism>
<protein>
    <submittedName>
        <fullName evidence="3">Uncharacterized protein</fullName>
    </submittedName>
</protein>
<dbReference type="PANTHER" id="PTHR31977:SF1">
    <property type="entry name" value="UPF0696 PROTEIN C11ORF68"/>
    <property type="match status" value="1"/>
</dbReference>
<name>A0A914B6W1_PATMI</name>
<evidence type="ECO:0000313" key="3">
    <source>
        <dbReference type="EnsemblMetazoa" id="XP_038071555.1"/>
    </source>
</evidence>
<dbReference type="RefSeq" id="XP_038071555.1">
    <property type="nucleotide sequence ID" value="XM_038215627.1"/>
</dbReference>
<accession>A0A914B6W1</accession>
<dbReference type="SUPFAM" id="SSF55418">
    <property type="entry name" value="eIF4e-like"/>
    <property type="match status" value="1"/>
</dbReference>
<comment type="similarity">
    <text evidence="1">Belongs to the UPF0696 family.</text>
</comment>
<evidence type="ECO:0000313" key="4">
    <source>
        <dbReference type="Proteomes" id="UP000887568"/>
    </source>
</evidence>
<dbReference type="InterPro" id="IPR023398">
    <property type="entry name" value="TIF_eIF4e-like"/>
</dbReference>
<evidence type="ECO:0000256" key="2">
    <source>
        <dbReference type="SAM" id="MobiDB-lite"/>
    </source>
</evidence>
<dbReference type="PANTHER" id="PTHR31977">
    <property type="entry name" value="UPF0696 PROTEIN C11ORF68"/>
    <property type="match status" value="1"/>
</dbReference>
<dbReference type="Pfam" id="PF08939">
    <property type="entry name" value="Bles03"/>
    <property type="match status" value="1"/>
</dbReference>
<keyword evidence="4" id="KW-1185">Reference proteome</keyword>
<proteinExistence type="inferred from homology"/>
<dbReference type="Gene3D" id="3.30.760.10">
    <property type="entry name" value="RNA Cap, Translation Initiation Factor Eif4e"/>
    <property type="match status" value="1"/>
</dbReference>
<dbReference type="AlphaFoldDB" id="A0A914B6W1"/>
<feature type="region of interest" description="Disordered" evidence="2">
    <location>
        <begin position="1"/>
        <end position="41"/>
    </location>
</feature>
<dbReference type="GeneID" id="119740357"/>
<dbReference type="Proteomes" id="UP000887568">
    <property type="component" value="Unplaced"/>
</dbReference>